<dbReference type="PANTHER" id="PTHR48207:SF3">
    <property type="entry name" value="SUCCINATE--HYDROXYMETHYLGLUTARATE COA-TRANSFERASE"/>
    <property type="match status" value="1"/>
</dbReference>
<proteinExistence type="predicted"/>
<dbReference type="InterPro" id="IPR050483">
    <property type="entry name" value="CoA-transferase_III_domain"/>
</dbReference>
<dbReference type="Gene3D" id="3.40.50.10540">
    <property type="entry name" value="Crotonobetainyl-coa:carnitine coa-transferase, domain 1"/>
    <property type="match status" value="1"/>
</dbReference>
<dbReference type="GO" id="GO:0008410">
    <property type="term" value="F:CoA-transferase activity"/>
    <property type="evidence" value="ECO:0007669"/>
    <property type="project" value="TreeGrafter"/>
</dbReference>
<dbReference type="InParanoid" id="Q01YM2"/>
<reference evidence="2" key="1">
    <citation type="submission" date="2006-10" db="EMBL/GenBank/DDBJ databases">
        <title>Complete sequence of Solibacter usitatus Ellin6076.</title>
        <authorList>
            <consortium name="US DOE Joint Genome Institute"/>
            <person name="Copeland A."/>
            <person name="Lucas S."/>
            <person name="Lapidus A."/>
            <person name="Barry K."/>
            <person name="Detter J.C."/>
            <person name="Glavina del Rio T."/>
            <person name="Hammon N."/>
            <person name="Israni S."/>
            <person name="Dalin E."/>
            <person name="Tice H."/>
            <person name="Pitluck S."/>
            <person name="Thompson L.S."/>
            <person name="Brettin T."/>
            <person name="Bruce D."/>
            <person name="Han C."/>
            <person name="Tapia R."/>
            <person name="Gilna P."/>
            <person name="Schmutz J."/>
            <person name="Larimer F."/>
            <person name="Land M."/>
            <person name="Hauser L."/>
            <person name="Kyrpides N."/>
            <person name="Mikhailova N."/>
            <person name="Janssen P.H."/>
            <person name="Kuske C.R."/>
            <person name="Richardson P."/>
        </authorList>
    </citation>
    <scope>NUCLEOTIDE SEQUENCE</scope>
    <source>
        <strain evidence="2">Ellin6076</strain>
    </source>
</reference>
<organism evidence="2">
    <name type="scientific">Solibacter usitatus (strain Ellin6076)</name>
    <dbReference type="NCBI Taxonomy" id="234267"/>
    <lineage>
        <taxon>Bacteria</taxon>
        <taxon>Pseudomonadati</taxon>
        <taxon>Acidobacteriota</taxon>
        <taxon>Terriglobia</taxon>
        <taxon>Bryobacterales</taxon>
        <taxon>Solibacteraceae</taxon>
        <taxon>Candidatus Solibacter</taxon>
    </lineage>
</organism>
<dbReference type="Gene3D" id="3.30.1540.10">
    <property type="entry name" value="formyl-coa transferase, domain 3"/>
    <property type="match status" value="1"/>
</dbReference>
<dbReference type="STRING" id="234267.Acid_4281"/>
<name>Q01YM2_SOLUE</name>
<dbReference type="HOGENOM" id="CLU_033975_0_0_0"/>
<dbReference type="InterPro" id="IPR003673">
    <property type="entry name" value="CoA-Trfase_fam_III"/>
</dbReference>
<dbReference type="InterPro" id="IPR044855">
    <property type="entry name" value="CoA-Trfase_III_dom3_sf"/>
</dbReference>
<evidence type="ECO:0000313" key="2">
    <source>
        <dbReference type="EMBL" id="ABJ85243.1"/>
    </source>
</evidence>
<dbReference type="InterPro" id="IPR023606">
    <property type="entry name" value="CoA-Trfase_III_dom_1_sf"/>
</dbReference>
<keyword evidence="1" id="KW-0808">Transferase</keyword>
<dbReference type="EMBL" id="CP000473">
    <property type="protein sequence ID" value="ABJ85243.1"/>
    <property type="molecule type" value="Genomic_DNA"/>
</dbReference>
<dbReference type="FunCoup" id="Q01YM2">
    <property type="interactions" value="473"/>
</dbReference>
<dbReference type="KEGG" id="sus:Acid_4281"/>
<dbReference type="Pfam" id="PF02515">
    <property type="entry name" value="CoA_transf_3"/>
    <property type="match status" value="1"/>
</dbReference>
<dbReference type="PANTHER" id="PTHR48207">
    <property type="entry name" value="SUCCINATE--HYDROXYMETHYLGLUTARATE COA-TRANSFERASE"/>
    <property type="match status" value="1"/>
</dbReference>
<dbReference type="AlphaFoldDB" id="Q01YM2"/>
<protein>
    <submittedName>
        <fullName evidence="2">L-carnitine dehydratase/bile acid-inducible protein F</fullName>
    </submittedName>
</protein>
<evidence type="ECO:0000256" key="1">
    <source>
        <dbReference type="ARBA" id="ARBA00022679"/>
    </source>
</evidence>
<sequence>MHLKPLDDIRVLDFSHALAGPYCTMLLAEYGADVYKLESRAGDMGRGWGPPFAGGVASFFLGLNRGKRGISFDLKHAEGLELCLRLIDRMDVLIENFRPGAMDRLGLGYEALHARHPALVYCSISGYGQDGPSRDEAAMDLVVQGSSGLLSITGTADGESVRCGYGVTDVTAGQFAIIGILLALRARERTGRGQFIDVSMLDGMISTMSSNYMTYLGSGRVPEPMGTAFPTVVPYRVFHTLDRPIAIAVGSEKLWSAFCRAIERPDLERHADYDTNAGRIRNRAALEPLLDEVFKMRAVGDWMERLQAAGIPSSPVRTFEDVVEHEQAAVREMFPTLQHPTAGAHRVTGTPVKLSETPGRPGLPAPLLGQHTRETLAELLGLGAAEVDGLAARGVVYEAAG</sequence>
<dbReference type="eggNOG" id="COG1804">
    <property type="taxonomic scope" value="Bacteria"/>
</dbReference>
<dbReference type="OrthoDB" id="9797653at2"/>
<accession>Q01YM2</accession>
<dbReference type="SUPFAM" id="SSF89796">
    <property type="entry name" value="CoA-transferase family III (CaiB/BaiF)"/>
    <property type="match status" value="1"/>
</dbReference>
<gene>
    <name evidence="2" type="ordered locus">Acid_4281</name>
</gene>